<evidence type="ECO:0000256" key="1">
    <source>
        <dbReference type="SAM" id="MobiDB-lite"/>
    </source>
</evidence>
<evidence type="ECO:0000313" key="4">
    <source>
        <dbReference type="Proteomes" id="UP001301769"/>
    </source>
</evidence>
<gene>
    <name evidence="3" type="ORF">QBC37DRAFT_425559</name>
</gene>
<dbReference type="PANTHER" id="PTHR37542">
    <property type="entry name" value="HELO DOMAIN-CONTAINING PROTEIN-RELATED"/>
    <property type="match status" value="1"/>
</dbReference>
<evidence type="ECO:0000313" key="3">
    <source>
        <dbReference type="EMBL" id="KAK4212181.1"/>
    </source>
</evidence>
<organism evidence="3 4">
    <name type="scientific">Rhypophila decipiens</name>
    <dbReference type="NCBI Taxonomy" id="261697"/>
    <lineage>
        <taxon>Eukaryota</taxon>
        <taxon>Fungi</taxon>
        <taxon>Dikarya</taxon>
        <taxon>Ascomycota</taxon>
        <taxon>Pezizomycotina</taxon>
        <taxon>Sordariomycetes</taxon>
        <taxon>Sordariomycetidae</taxon>
        <taxon>Sordariales</taxon>
        <taxon>Naviculisporaceae</taxon>
        <taxon>Rhypophila</taxon>
    </lineage>
</organism>
<evidence type="ECO:0000259" key="2">
    <source>
        <dbReference type="Pfam" id="PF14479"/>
    </source>
</evidence>
<name>A0AAN7B480_9PEZI</name>
<proteinExistence type="predicted"/>
<keyword evidence="4" id="KW-1185">Reference proteome</keyword>
<protein>
    <submittedName>
        <fullName evidence="3">Prion-inhibition and propagation-domain-containing protein</fullName>
    </submittedName>
</protein>
<dbReference type="InterPro" id="IPR029498">
    <property type="entry name" value="HeLo_dom"/>
</dbReference>
<reference evidence="3" key="2">
    <citation type="submission" date="2023-05" db="EMBL/GenBank/DDBJ databases">
        <authorList>
            <consortium name="Lawrence Berkeley National Laboratory"/>
            <person name="Steindorff A."/>
            <person name="Hensen N."/>
            <person name="Bonometti L."/>
            <person name="Westerberg I."/>
            <person name="Brannstrom I.O."/>
            <person name="Guillou S."/>
            <person name="Cros-Aarteil S."/>
            <person name="Calhoun S."/>
            <person name="Haridas S."/>
            <person name="Kuo A."/>
            <person name="Mondo S."/>
            <person name="Pangilinan J."/>
            <person name="Riley R."/>
            <person name="Labutti K."/>
            <person name="Andreopoulos B."/>
            <person name="Lipzen A."/>
            <person name="Chen C."/>
            <person name="Yanf M."/>
            <person name="Daum C."/>
            <person name="Ng V."/>
            <person name="Clum A."/>
            <person name="Ohm R."/>
            <person name="Martin F."/>
            <person name="Silar P."/>
            <person name="Natvig D."/>
            <person name="Lalanne C."/>
            <person name="Gautier V."/>
            <person name="Ament-Velasquez S.L."/>
            <person name="Kruys A."/>
            <person name="Hutchinson M.I."/>
            <person name="Powell A.J."/>
            <person name="Barry K."/>
            <person name="Miller A.N."/>
            <person name="Grigoriev I.V."/>
            <person name="Debuchy R."/>
            <person name="Gladieux P."/>
            <person name="Thoren M.H."/>
            <person name="Johannesson H."/>
        </authorList>
    </citation>
    <scope>NUCLEOTIDE SEQUENCE</scope>
    <source>
        <strain evidence="3">PSN293</strain>
    </source>
</reference>
<feature type="region of interest" description="Disordered" evidence="1">
    <location>
        <begin position="250"/>
        <end position="280"/>
    </location>
</feature>
<dbReference type="PANTHER" id="PTHR37542:SF3">
    <property type="entry name" value="PRION-INHIBITION AND PROPAGATION HELO DOMAIN-CONTAINING PROTEIN"/>
    <property type="match status" value="1"/>
</dbReference>
<comment type="caution">
    <text evidence="3">The sequence shown here is derived from an EMBL/GenBank/DDBJ whole genome shotgun (WGS) entry which is preliminary data.</text>
</comment>
<sequence>MDPVSICLSILPIFKVCLDYFDYFKTVRSLHLDCQILLLKLDFEHERMIIWGEKHGVFSTIGDGHDNHELNNPQVSKRLGQALGLINALFSDGERLKSQYGVKLLEDDQKSNNASGPKEKYVTTSALKRISKWINVQNALKANESSMKKPSLIGKTKWAIQDKAKFEALTRDIWELVSGLYDVLSVPDKERNRVALDDIQELLPDIGRLKQVEAASENIYPAWSEAASVIVLASEMGSLWSASASNHRHIQQAVQQTMDAQESEDEQGMDRSSRSGPLHV</sequence>
<dbReference type="Gene3D" id="1.20.120.1020">
    <property type="entry name" value="Prion-inhibition and propagation, HeLo domain"/>
    <property type="match status" value="1"/>
</dbReference>
<dbReference type="InterPro" id="IPR038305">
    <property type="entry name" value="HeLo_sf"/>
</dbReference>
<keyword evidence="3" id="KW-0640">Prion</keyword>
<dbReference type="EMBL" id="MU858133">
    <property type="protein sequence ID" value="KAK4212181.1"/>
    <property type="molecule type" value="Genomic_DNA"/>
</dbReference>
<dbReference type="Proteomes" id="UP001301769">
    <property type="component" value="Unassembled WGS sequence"/>
</dbReference>
<dbReference type="Pfam" id="PF14479">
    <property type="entry name" value="HeLo"/>
    <property type="match status" value="1"/>
</dbReference>
<feature type="domain" description="Prion-inhibition and propagation HeLo" evidence="2">
    <location>
        <begin position="8"/>
        <end position="211"/>
    </location>
</feature>
<keyword evidence="3" id="KW-0034">Amyloid</keyword>
<reference evidence="3" key="1">
    <citation type="journal article" date="2023" name="Mol. Phylogenet. Evol.">
        <title>Genome-scale phylogeny and comparative genomics of the fungal order Sordariales.</title>
        <authorList>
            <person name="Hensen N."/>
            <person name="Bonometti L."/>
            <person name="Westerberg I."/>
            <person name="Brannstrom I.O."/>
            <person name="Guillou S."/>
            <person name="Cros-Aarteil S."/>
            <person name="Calhoun S."/>
            <person name="Haridas S."/>
            <person name="Kuo A."/>
            <person name="Mondo S."/>
            <person name="Pangilinan J."/>
            <person name="Riley R."/>
            <person name="LaButti K."/>
            <person name="Andreopoulos B."/>
            <person name="Lipzen A."/>
            <person name="Chen C."/>
            <person name="Yan M."/>
            <person name="Daum C."/>
            <person name="Ng V."/>
            <person name="Clum A."/>
            <person name="Steindorff A."/>
            <person name="Ohm R.A."/>
            <person name="Martin F."/>
            <person name="Silar P."/>
            <person name="Natvig D.O."/>
            <person name="Lalanne C."/>
            <person name="Gautier V."/>
            <person name="Ament-Velasquez S.L."/>
            <person name="Kruys A."/>
            <person name="Hutchinson M.I."/>
            <person name="Powell A.J."/>
            <person name="Barry K."/>
            <person name="Miller A.N."/>
            <person name="Grigoriev I.V."/>
            <person name="Debuchy R."/>
            <person name="Gladieux P."/>
            <person name="Hiltunen Thoren M."/>
            <person name="Johannesson H."/>
        </authorList>
    </citation>
    <scope>NUCLEOTIDE SEQUENCE</scope>
    <source>
        <strain evidence="3">PSN293</strain>
    </source>
</reference>
<accession>A0AAN7B480</accession>
<dbReference type="AlphaFoldDB" id="A0AAN7B480"/>